<dbReference type="OrthoDB" id="3253635at2"/>
<dbReference type="RefSeq" id="WP_068200662.1">
    <property type="nucleotide sequence ID" value="NZ_CP014209.1"/>
</dbReference>
<feature type="region of interest" description="Disordered" evidence="5">
    <location>
        <begin position="1"/>
        <end position="31"/>
    </location>
</feature>
<dbReference type="Pfam" id="PF07681">
    <property type="entry name" value="DoxX"/>
    <property type="match status" value="1"/>
</dbReference>
<dbReference type="EMBL" id="CP014209">
    <property type="protein sequence ID" value="ANC29889.1"/>
    <property type="molecule type" value="Genomic_DNA"/>
</dbReference>
<feature type="transmembrane region" description="Helical" evidence="6">
    <location>
        <begin position="104"/>
        <end position="121"/>
    </location>
</feature>
<dbReference type="InterPro" id="IPR032808">
    <property type="entry name" value="DoxX"/>
</dbReference>
<evidence type="ECO:0000256" key="5">
    <source>
        <dbReference type="SAM" id="MobiDB-lite"/>
    </source>
</evidence>
<keyword evidence="2 6" id="KW-0812">Transmembrane</keyword>
<keyword evidence="4 6" id="KW-0472">Membrane</keyword>
<sequence>MSTYQSRHEAPPTAPTTPAGAAVGTPTGTSPGARRALRYVGAVIRISLGWVFLWAFLDKLFGLGYATPPEGAWLEGGQPTAGFLGNATTGPFADFYQGLAGQVWLDWVFMIGLLGIGLALLLGIGMRIAAAAGALMLVLMWTAVLPPANNPFMDDHLVYALVLVALALGDAGRTFGLGAWWQQTSLVRRWPVLV</sequence>
<evidence type="ECO:0000256" key="6">
    <source>
        <dbReference type="SAM" id="Phobius"/>
    </source>
</evidence>
<evidence type="ECO:0000313" key="8">
    <source>
        <dbReference type="Proteomes" id="UP000076794"/>
    </source>
</evidence>
<keyword evidence="8" id="KW-1185">Reference proteome</keyword>
<feature type="compositionally biased region" description="Basic and acidic residues" evidence="5">
    <location>
        <begin position="1"/>
        <end position="10"/>
    </location>
</feature>
<evidence type="ECO:0000313" key="7">
    <source>
        <dbReference type="EMBL" id="ANC29889.1"/>
    </source>
</evidence>
<evidence type="ECO:0000256" key="1">
    <source>
        <dbReference type="ARBA" id="ARBA00004141"/>
    </source>
</evidence>
<dbReference type="AlphaFoldDB" id="A0A161I174"/>
<reference evidence="7 8" key="1">
    <citation type="submission" date="2016-01" db="EMBL/GenBank/DDBJ databases">
        <title>Complete genome sequence of a soil Actinobacterium, Isoptericola dokdonensis DS-3.</title>
        <authorList>
            <person name="Kwon S.-K."/>
            <person name="Kim J.F."/>
        </authorList>
    </citation>
    <scope>NUCLEOTIDE SEQUENCE [LARGE SCALE GENOMIC DNA]</scope>
    <source>
        <strain evidence="7 8">DS-3</strain>
    </source>
</reference>
<proteinExistence type="predicted"/>
<name>A0A161I174_9MICO</name>
<feature type="transmembrane region" description="Helical" evidence="6">
    <location>
        <begin position="128"/>
        <end position="145"/>
    </location>
</feature>
<dbReference type="PATRIC" id="fig|1300344.3.peg.299"/>
<feature type="transmembrane region" description="Helical" evidence="6">
    <location>
        <begin position="157"/>
        <end position="181"/>
    </location>
</feature>
<gene>
    <name evidence="7" type="ORF">I598_0301</name>
</gene>
<dbReference type="STRING" id="1300344.I598_0301"/>
<protein>
    <submittedName>
        <fullName evidence="7">DoxX</fullName>
    </submittedName>
</protein>
<dbReference type="GO" id="GO:0016020">
    <property type="term" value="C:membrane"/>
    <property type="evidence" value="ECO:0007669"/>
    <property type="project" value="UniProtKB-SubCell"/>
</dbReference>
<dbReference type="KEGG" id="ido:I598_0301"/>
<feature type="compositionally biased region" description="Low complexity" evidence="5">
    <location>
        <begin position="16"/>
        <end position="31"/>
    </location>
</feature>
<evidence type="ECO:0000256" key="3">
    <source>
        <dbReference type="ARBA" id="ARBA00022989"/>
    </source>
</evidence>
<keyword evidence="3 6" id="KW-1133">Transmembrane helix</keyword>
<organism evidence="7 8">
    <name type="scientific">Isoptericola dokdonensis DS-3</name>
    <dbReference type="NCBI Taxonomy" id="1300344"/>
    <lineage>
        <taxon>Bacteria</taxon>
        <taxon>Bacillati</taxon>
        <taxon>Actinomycetota</taxon>
        <taxon>Actinomycetes</taxon>
        <taxon>Micrococcales</taxon>
        <taxon>Promicromonosporaceae</taxon>
        <taxon>Isoptericola</taxon>
    </lineage>
</organism>
<feature type="transmembrane region" description="Helical" evidence="6">
    <location>
        <begin position="36"/>
        <end position="57"/>
    </location>
</feature>
<evidence type="ECO:0000256" key="4">
    <source>
        <dbReference type="ARBA" id="ARBA00023136"/>
    </source>
</evidence>
<dbReference type="Proteomes" id="UP000076794">
    <property type="component" value="Chromosome"/>
</dbReference>
<comment type="subcellular location">
    <subcellularLocation>
        <location evidence="1">Membrane</location>
        <topology evidence="1">Multi-pass membrane protein</topology>
    </subcellularLocation>
</comment>
<accession>A0A161I174</accession>
<evidence type="ECO:0000256" key="2">
    <source>
        <dbReference type="ARBA" id="ARBA00022692"/>
    </source>
</evidence>